<evidence type="ECO:0000256" key="1">
    <source>
        <dbReference type="SAM" id="Phobius"/>
    </source>
</evidence>
<comment type="caution">
    <text evidence="2">The sequence shown here is derived from an EMBL/GenBank/DDBJ whole genome shotgun (WGS) entry which is preliminary data.</text>
</comment>
<feature type="transmembrane region" description="Helical" evidence="1">
    <location>
        <begin position="58"/>
        <end position="77"/>
    </location>
</feature>
<accession>A0A7X0SAC1</accession>
<keyword evidence="1" id="KW-0472">Membrane</keyword>
<dbReference type="Proteomes" id="UP000585258">
    <property type="component" value="Unassembled WGS sequence"/>
</dbReference>
<evidence type="ECO:0000313" key="2">
    <source>
        <dbReference type="EMBL" id="MBB6713976.1"/>
    </source>
</evidence>
<dbReference type="AlphaFoldDB" id="A0A7X0SAC1"/>
<reference evidence="2 3" key="1">
    <citation type="submission" date="2020-08" db="EMBL/GenBank/DDBJ databases">
        <title>Clostridia isolated from Swiss meat.</title>
        <authorList>
            <person name="Wambui J."/>
            <person name="Stevens M.J.A."/>
            <person name="Stephan R."/>
        </authorList>
    </citation>
    <scope>NUCLEOTIDE SEQUENCE [LARGE SCALE GENOMIC DNA]</scope>
    <source>
        <strain evidence="2 3">CM001</strain>
    </source>
</reference>
<feature type="transmembrane region" description="Helical" evidence="1">
    <location>
        <begin position="157"/>
        <end position="179"/>
    </location>
</feature>
<dbReference type="RefSeq" id="WP_185163677.1">
    <property type="nucleotide sequence ID" value="NZ_JACKWY010000002.1"/>
</dbReference>
<gene>
    <name evidence="2" type="ORF">H7E68_04400</name>
</gene>
<name>A0A7X0SAC1_9CLOT</name>
<keyword evidence="1" id="KW-0812">Transmembrane</keyword>
<dbReference type="EMBL" id="JACKWY010000002">
    <property type="protein sequence ID" value="MBB6713976.1"/>
    <property type="molecule type" value="Genomic_DNA"/>
</dbReference>
<feature type="transmembrane region" description="Helical" evidence="1">
    <location>
        <begin position="131"/>
        <end position="151"/>
    </location>
</feature>
<protein>
    <submittedName>
        <fullName evidence="2">Uncharacterized protein</fullName>
    </submittedName>
</protein>
<feature type="transmembrane region" description="Helical" evidence="1">
    <location>
        <begin position="89"/>
        <end position="110"/>
    </location>
</feature>
<evidence type="ECO:0000313" key="3">
    <source>
        <dbReference type="Proteomes" id="UP000585258"/>
    </source>
</evidence>
<organism evidence="2 3">
    <name type="scientific">Clostridium gasigenes</name>
    <dbReference type="NCBI Taxonomy" id="94869"/>
    <lineage>
        <taxon>Bacteria</taxon>
        <taxon>Bacillati</taxon>
        <taxon>Bacillota</taxon>
        <taxon>Clostridia</taxon>
        <taxon>Eubacteriales</taxon>
        <taxon>Clostridiaceae</taxon>
        <taxon>Clostridium</taxon>
    </lineage>
</organism>
<sequence length="187" mass="21121">MSGSYKTIYWGLLLIAFNFYLGNINVLPDFLGFIMISKGLRELGEVSYEEEYFRKSKIISNLMIVITLIQYIIGIYICGRAINFTRIGIVFFTIGNFINVITLVVIYYILKGIYAEVENRNLTVFMEKINSVWSFKLVVSLITFLACAFIINAGDFTLIIMPIVAIIGIIATIRVALVVKEAGKELS</sequence>
<proteinExistence type="predicted"/>
<keyword evidence="1" id="KW-1133">Transmembrane helix</keyword>
<feature type="transmembrane region" description="Helical" evidence="1">
    <location>
        <begin position="12"/>
        <end position="37"/>
    </location>
</feature>